<evidence type="ECO:0000313" key="6">
    <source>
        <dbReference type="Proteomes" id="UP000215788"/>
    </source>
</evidence>
<dbReference type="InterPro" id="IPR022385">
    <property type="entry name" value="Rhs_assc_core"/>
</dbReference>
<evidence type="ECO:0000259" key="4">
    <source>
        <dbReference type="Pfam" id="PF25023"/>
    </source>
</evidence>
<proteinExistence type="predicted"/>
<dbReference type="Gene3D" id="2.180.10.10">
    <property type="entry name" value="RHS repeat-associated core"/>
    <property type="match status" value="1"/>
</dbReference>
<name>A0A266NII9_9PSED</name>
<gene>
    <name evidence="5" type="ORF">CJF39_01770</name>
</gene>
<feature type="transmembrane region" description="Helical" evidence="3">
    <location>
        <begin position="258"/>
        <end position="279"/>
    </location>
</feature>
<feature type="transmembrane region" description="Helical" evidence="3">
    <location>
        <begin position="223"/>
        <end position="246"/>
    </location>
</feature>
<evidence type="ECO:0000256" key="1">
    <source>
        <dbReference type="ARBA" id="ARBA00022737"/>
    </source>
</evidence>
<evidence type="ECO:0000256" key="2">
    <source>
        <dbReference type="SAM" id="MobiDB-lite"/>
    </source>
</evidence>
<feature type="transmembrane region" description="Helical" evidence="3">
    <location>
        <begin position="184"/>
        <end position="211"/>
    </location>
</feature>
<evidence type="ECO:0000256" key="3">
    <source>
        <dbReference type="SAM" id="Phobius"/>
    </source>
</evidence>
<sequence>MLAATQAKKRSVMPRTHYGYDPLDRLTTHQLDSAPPAQRFYNRERLSTQLQGDQHQSVFQFQNQLLATRRAADAQLLVTDQQRSVLLELSAGEKGALAYSPYGHQTAQPGQQSLLAFNGELPDPSTGHYLLGNGHRAYNTVLMRFNSPDRLSPFSAGGINAYAYCKGDPVNRVDPSGRLALDNILSIALSILGVASGINGAIPGVGFWSALKNLKKNTISVAAVARVVGTTVGITASVVGVGRQVAASKDEGDDGNALLWSMLGLSALGLAGGVGANVFGWRAMRKQARQARANSAFIETYDFFRSLPQGSRTQSPVANRATPASSASVSRSSSSAGAPEPSAPPLEVSHESFNNQARQIYVLKELTKIQAKAGDIRRSSF</sequence>
<comment type="caution">
    <text evidence="5">The sequence shown here is derived from an EMBL/GenBank/DDBJ whole genome shotgun (WGS) entry which is preliminary data.</text>
</comment>
<organism evidence="5 6">
    <name type="scientific">Pseudomonas lundensis</name>
    <dbReference type="NCBI Taxonomy" id="86185"/>
    <lineage>
        <taxon>Bacteria</taxon>
        <taxon>Pseudomonadati</taxon>
        <taxon>Pseudomonadota</taxon>
        <taxon>Gammaproteobacteria</taxon>
        <taxon>Pseudomonadales</taxon>
        <taxon>Pseudomonadaceae</taxon>
        <taxon>Pseudomonas</taxon>
    </lineage>
</organism>
<dbReference type="Pfam" id="PF25023">
    <property type="entry name" value="TEN_YD-shell"/>
    <property type="match status" value="1"/>
</dbReference>
<feature type="domain" description="Teneurin-like YD-shell" evidence="4">
    <location>
        <begin position="15"/>
        <end position="149"/>
    </location>
</feature>
<keyword evidence="3" id="KW-0812">Transmembrane</keyword>
<keyword evidence="3" id="KW-0472">Membrane</keyword>
<protein>
    <recommendedName>
        <fullName evidence="4">Teneurin-like YD-shell domain-containing protein</fullName>
    </recommendedName>
</protein>
<dbReference type="Proteomes" id="UP000215788">
    <property type="component" value="Unassembled WGS sequence"/>
</dbReference>
<dbReference type="OrthoDB" id="6894965at2"/>
<dbReference type="InterPro" id="IPR056823">
    <property type="entry name" value="TEN-like_YD-shell"/>
</dbReference>
<dbReference type="AlphaFoldDB" id="A0A266NII9"/>
<dbReference type="NCBIfam" id="TIGR03696">
    <property type="entry name" value="Rhs_assc_core"/>
    <property type="match status" value="1"/>
</dbReference>
<keyword evidence="1" id="KW-0677">Repeat</keyword>
<dbReference type="RefSeq" id="WP_094991878.1">
    <property type="nucleotide sequence ID" value="NZ_NQKI01000001.1"/>
</dbReference>
<feature type="region of interest" description="Disordered" evidence="2">
    <location>
        <begin position="310"/>
        <end position="350"/>
    </location>
</feature>
<dbReference type="SUPFAM" id="SSF56399">
    <property type="entry name" value="ADP-ribosylation"/>
    <property type="match status" value="1"/>
</dbReference>
<accession>A0A266NII9</accession>
<dbReference type="EMBL" id="NQKI01000001">
    <property type="protein sequence ID" value="OZY61565.1"/>
    <property type="molecule type" value="Genomic_DNA"/>
</dbReference>
<feature type="compositionally biased region" description="Low complexity" evidence="2">
    <location>
        <begin position="323"/>
        <end position="340"/>
    </location>
</feature>
<keyword evidence="3" id="KW-1133">Transmembrane helix</keyword>
<evidence type="ECO:0000313" key="5">
    <source>
        <dbReference type="EMBL" id="OZY61565.1"/>
    </source>
</evidence>
<reference evidence="5 6" key="1">
    <citation type="submission" date="2017-08" db="EMBL/GenBank/DDBJ databases">
        <title>Genomic and metabolic characterisation of spoilage-associated Pseudomonas species.</title>
        <authorList>
            <person name="Stanborough T."/>
            <person name="Fegan N."/>
            <person name="Powell S.M."/>
            <person name="Singh T."/>
            <person name="Tamplin M.L."/>
            <person name="Chandry P.S."/>
        </authorList>
    </citation>
    <scope>NUCLEOTIDE SEQUENCE [LARGE SCALE GENOMIC DNA]</scope>
    <source>
        <strain evidence="5 6">L1802</strain>
    </source>
</reference>